<feature type="transmembrane region" description="Helical" evidence="7">
    <location>
        <begin position="66"/>
        <end position="84"/>
    </location>
</feature>
<dbReference type="GeneID" id="27684075"/>
<evidence type="ECO:0000256" key="1">
    <source>
        <dbReference type="ARBA" id="ARBA00004653"/>
    </source>
</evidence>
<dbReference type="OrthoDB" id="204784at2759"/>
<evidence type="ECO:0000313" key="9">
    <source>
        <dbReference type="Proteomes" id="UP000053201"/>
    </source>
</evidence>
<keyword evidence="5 7" id="KW-0472">Membrane</keyword>
<comment type="subcellular location">
    <subcellularLocation>
        <location evidence="1">Golgi apparatus membrane</location>
        <topology evidence="1">Multi-pass membrane protein</topology>
    </subcellularLocation>
</comment>
<evidence type="ECO:0000313" key="8">
    <source>
        <dbReference type="EMBL" id="KND04625.1"/>
    </source>
</evidence>
<feature type="transmembrane region" description="Helical" evidence="7">
    <location>
        <begin position="35"/>
        <end position="59"/>
    </location>
</feature>
<dbReference type="PANTHER" id="PTHR21493">
    <property type="entry name" value="CGI-141-RELATED/LIPASE CONTAINING PROTEIN"/>
    <property type="match status" value="1"/>
</dbReference>
<dbReference type="EMBL" id="KQ257450">
    <property type="protein sequence ID" value="KND04625.1"/>
    <property type="molecule type" value="Genomic_DNA"/>
</dbReference>
<dbReference type="OMA" id="MWLTDAQ"/>
<evidence type="ECO:0000256" key="3">
    <source>
        <dbReference type="ARBA" id="ARBA00022989"/>
    </source>
</evidence>
<feature type="transmembrane region" description="Helical" evidence="7">
    <location>
        <begin position="9"/>
        <end position="29"/>
    </location>
</feature>
<evidence type="ECO:0000256" key="5">
    <source>
        <dbReference type="ARBA" id="ARBA00023136"/>
    </source>
</evidence>
<dbReference type="InterPro" id="IPR045176">
    <property type="entry name" value="Got1"/>
</dbReference>
<dbReference type="GO" id="GO:0005783">
    <property type="term" value="C:endoplasmic reticulum"/>
    <property type="evidence" value="ECO:0007669"/>
    <property type="project" value="EnsemblFungi"/>
</dbReference>
<dbReference type="GO" id="GO:0005829">
    <property type="term" value="C:cytosol"/>
    <property type="evidence" value="ECO:0007669"/>
    <property type="project" value="GOC"/>
</dbReference>
<dbReference type="VEuPathDB" id="FungiDB:SPPG_00342"/>
<comment type="similarity">
    <text evidence="6">Belongs to the GOT1 family.</text>
</comment>
<dbReference type="AlphaFoldDB" id="A0A0L0HUR2"/>
<sequence length="137" mass="14665">MWLTDTQKIGVGLTAFGVLFMLLGVMLFFDGGLLAIGNILFIGGLTLIIGLSKTIAFFARPEKMRGTICFLGGVCLVFARWAVVGIVVEAIGFVNLFGDFFPVVIGFLRKMPVIGSVLNTPGISHVIDKLMGSKLPV</sequence>
<accession>A0A0L0HUR2</accession>
<dbReference type="Proteomes" id="UP000053201">
    <property type="component" value="Unassembled WGS sequence"/>
</dbReference>
<protein>
    <submittedName>
        <fullName evidence="8">Uncharacterized protein</fullName>
    </submittedName>
</protein>
<dbReference type="GO" id="GO:0006888">
    <property type="term" value="P:endoplasmic reticulum to Golgi vesicle-mediated transport"/>
    <property type="evidence" value="ECO:0007669"/>
    <property type="project" value="EnsemblFungi"/>
</dbReference>
<keyword evidence="2 7" id="KW-0812">Transmembrane</keyword>
<organism evidence="8 9">
    <name type="scientific">Spizellomyces punctatus (strain DAOM BR117)</name>
    <dbReference type="NCBI Taxonomy" id="645134"/>
    <lineage>
        <taxon>Eukaryota</taxon>
        <taxon>Fungi</taxon>
        <taxon>Fungi incertae sedis</taxon>
        <taxon>Chytridiomycota</taxon>
        <taxon>Chytridiomycota incertae sedis</taxon>
        <taxon>Chytridiomycetes</taxon>
        <taxon>Spizellomycetales</taxon>
        <taxon>Spizellomycetaceae</taxon>
        <taxon>Spizellomyces</taxon>
    </lineage>
</organism>
<evidence type="ECO:0000256" key="2">
    <source>
        <dbReference type="ARBA" id="ARBA00022692"/>
    </source>
</evidence>
<keyword evidence="3 7" id="KW-1133">Transmembrane helix</keyword>
<evidence type="ECO:0000256" key="4">
    <source>
        <dbReference type="ARBA" id="ARBA00023034"/>
    </source>
</evidence>
<proteinExistence type="inferred from homology"/>
<dbReference type="GO" id="GO:0042147">
    <property type="term" value="P:retrograde transport, endosome to Golgi"/>
    <property type="evidence" value="ECO:0007669"/>
    <property type="project" value="EnsemblFungi"/>
</dbReference>
<dbReference type="InterPro" id="IPR007305">
    <property type="entry name" value="Vesicle_transpt_Got1/SFT2"/>
</dbReference>
<dbReference type="Pfam" id="PF04178">
    <property type="entry name" value="Got1"/>
    <property type="match status" value="1"/>
</dbReference>
<dbReference type="PANTHER" id="PTHR21493:SF9">
    <property type="entry name" value="GOLGI TRANSPORT PROTEIN 1-RELATED"/>
    <property type="match status" value="1"/>
</dbReference>
<dbReference type="InParanoid" id="A0A0L0HUR2"/>
<dbReference type="GO" id="GO:0000139">
    <property type="term" value="C:Golgi membrane"/>
    <property type="evidence" value="ECO:0007669"/>
    <property type="project" value="UniProtKB-SubCell"/>
</dbReference>
<dbReference type="GO" id="GO:0030134">
    <property type="term" value="C:COPII-coated ER to Golgi transport vesicle"/>
    <property type="evidence" value="ECO:0007669"/>
    <property type="project" value="EnsemblFungi"/>
</dbReference>
<keyword evidence="4" id="KW-0333">Golgi apparatus</keyword>
<evidence type="ECO:0000256" key="7">
    <source>
        <dbReference type="SAM" id="Phobius"/>
    </source>
</evidence>
<dbReference type="eggNOG" id="KOG1743">
    <property type="taxonomic scope" value="Eukaryota"/>
</dbReference>
<reference evidence="8 9" key="1">
    <citation type="submission" date="2009-08" db="EMBL/GenBank/DDBJ databases">
        <title>The Genome Sequence of Spizellomyces punctatus strain DAOM BR117.</title>
        <authorList>
            <consortium name="The Broad Institute Genome Sequencing Platform"/>
            <person name="Russ C."/>
            <person name="Cuomo C."/>
            <person name="Shea T."/>
            <person name="Young S.K."/>
            <person name="Zeng Q."/>
            <person name="Koehrsen M."/>
            <person name="Haas B."/>
            <person name="Borodovsky M."/>
            <person name="Guigo R."/>
            <person name="Alvarado L."/>
            <person name="Berlin A."/>
            <person name="Bochicchio J."/>
            <person name="Borenstein D."/>
            <person name="Chapman S."/>
            <person name="Chen Z."/>
            <person name="Engels R."/>
            <person name="Freedman E."/>
            <person name="Gellesch M."/>
            <person name="Goldberg J."/>
            <person name="Griggs A."/>
            <person name="Gujja S."/>
            <person name="Heiman D."/>
            <person name="Hepburn T."/>
            <person name="Howarth C."/>
            <person name="Jen D."/>
            <person name="Larson L."/>
            <person name="Lewis B."/>
            <person name="Mehta T."/>
            <person name="Park D."/>
            <person name="Pearson M."/>
            <person name="Roberts A."/>
            <person name="Saif S."/>
            <person name="Shenoy N."/>
            <person name="Sisk P."/>
            <person name="Stolte C."/>
            <person name="Sykes S."/>
            <person name="Thomson T."/>
            <person name="Walk T."/>
            <person name="White J."/>
            <person name="Yandava C."/>
            <person name="Burger G."/>
            <person name="Gray M.W."/>
            <person name="Holland P.W.H."/>
            <person name="King N."/>
            <person name="Lang F.B.F."/>
            <person name="Roger A.J."/>
            <person name="Ruiz-Trillo I."/>
            <person name="Lander E."/>
            <person name="Nusbaum C."/>
        </authorList>
    </citation>
    <scope>NUCLEOTIDE SEQUENCE [LARGE SCALE GENOMIC DNA]</scope>
    <source>
        <strain evidence="8 9">DAOM BR117</strain>
    </source>
</reference>
<keyword evidence="9" id="KW-1185">Reference proteome</keyword>
<gene>
    <name evidence="8" type="ORF">SPPG_00342</name>
</gene>
<name>A0A0L0HUR2_SPIPD</name>
<dbReference type="STRING" id="645134.A0A0L0HUR2"/>
<dbReference type="GO" id="GO:0000137">
    <property type="term" value="C:Golgi cis cisterna"/>
    <property type="evidence" value="ECO:0007669"/>
    <property type="project" value="EnsemblFungi"/>
</dbReference>
<evidence type="ECO:0000256" key="6">
    <source>
        <dbReference type="ARBA" id="ARBA00025799"/>
    </source>
</evidence>
<dbReference type="FunCoup" id="A0A0L0HUR2">
    <property type="interactions" value="401"/>
</dbReference>
<dbReference type="RefSeq" id="XP_016612664.1">
    <property type="nucleotide sequence ID" value="XM_016748670.1"/>
</dbReference>